<dbReference type="SUPFAM" id="SSF53686">
    <property type="entry name" value="Tryptophan synthase beta subunit-like PLP-dependent enzymes"/>
    <property type="match status" value="1"/>
</dbReference>
<gene>
    <name evidence="1" type="ORF">RMAR0315_LOCUS2419</name>
</gene>
<protein>
    <recommendedName>
        <fullName evidence="2">Tryptophan synthase beta chain-like PALP domain-containing protein</fullName>
    </recommendedName>
</protein>
<evidence type="ECO:0000313" key="1">
    <source>
        <dbReference type="EMBL" id="CAD8392444.1"/>
    </source>
</evidence>
<dbReference type="InterPro" id="IPR036052">
    <property type="entry name" value="TrpB-like_PALP_sf"/>
</dbReference>
<name>A0A7S0G0Q1_9RHOD</name>
<sequence>MVPISAAYKNAEEGCFQLARELVEQLEEYGFTKVKVACSSSSGALAMFIERYFRMNAPQISAVAVPISGDGTRTREAMEALDKKTGNLQMIPEVLFRKGESMRVRIEKKLQVREELMQQGLPIDVLFGAGAWEVMKTRTDFLQDRSFALVYYHCGGLGGDEYFVESFRKFLAESTT</sequence>
<dbReference type="AlphaFoldDB" id="A0A7S0G0Q1"/>
<proteinExistence type="predicted"/>
<organism evidence="1">
    <name type="scientific">Rhodosorus marinus</name>
    <dbReference type="NCBI Taxonomy" id="101924"/>
    <lineage>
        <taxon>Eukaryota</taxon>
        <taxon>Rhodophyta</taxon>
        <taxon>Stylonematophyceae</taxon>
        <taxon>Stylonematales</taxon>
        <taxon>Stylonemataceae</taxon>
        <taxon>Rhodosorus</taxon>
    </lineage>
</organism>
<reference evidence="1" key="1">
    <citation type="submission" date="2021-01" db="EMBL/GenBank/DDBJ databases">
        <authorList>
            <person name="Corre E."/>
            <person name="Pelletier E."/>
            <person name="Niang G."/>
            <person name="Scheremetjew M."/>
            <person name="Finn R."/>
            <person name="Kale V."/>
            <person name="Holt S."/>
            <person name="Cochrane G."/>
            <person name="Meng A."/>
            <person name="Brown T."/>
            <person name="Cohen L."/>
        </authorList>
    </citation>
    <scope>NUCLEOTIDE SEQUENCE</scope>
    <source>
        <strain evidence="1">UTEX LB 2760</strain>
    </source>
</reference>
<dbReference type="EMBL" id="HBEK01004381">
    <property type="protein sequence ID" value="CAD8392444.1"/>
    <property type="molecule type" value="Transcribed_RNA"/>
</dbReference>
<accession>A0A7S0G0Q1</accession>
<evidence type="ECO:0008006" key="2">
    <source>
        <dbReference type="Google" id="ProtNLM"/>
    </source>
</evidence>